<dbReference type="InterPro" id="IPR056336">
    <property type="entry name" value="YVC1_C"/>
</dbReference>
<dbReference type="InterPro" id="IPR056337">
    <property type="entry name" value="LHD_YVC1"/>
</dbReference>
<dbReference type="STRING" id="1353952.A0A165IS08"/>
<dbReference type="PANTHER" id="PTHR35859:SF1">
    <property type="entry name" value="NONSELECTIVE CATION CHANNEL PROTEIN"/>
    <property type="match status" value="1"/>
</dbReference>
<feature type="transmembrane region" description="Helical" evidence="2">
    <location>
        <begin position="416"/>
        <end position="433"/>
    </location>
</feature>
<feature type="transmembrane region" description="Helical" evidence="2">
    <location>
        <begin position="282"/>
        <end position="302"/>
    </location>
</feature>
<dbReference type="InterPro" id="IPR052971">
    <property type="entry name" value="TRP_calcium_channel"/>
</dbReference>
<evidence type="ECO:0000256" key="1">
    <source>
        <dbReference type="SAM" id="MobiDB-lite"/>
    </source>
</evidence>
<protein>
    <recommendedName>
        <fullName evidence="7">Receptor-activated Ca2+-permeable cation channel</fullName>
    </recommendedName>
</protein>
<accession>A0A165IS08</accession>
<feature type="compositionally biased region" description="Low complexity" evidence="1">
    <location>
        <begin position="646"/>
        <end position="657"/>
    </location>
</feature>
<dbReference type="Pfam" id="PF23317">
    <property type="entry name" value="YVC1_C"/>
    <property type="match status" value="1"/>
</dbReference>
<evidence type="ECO:0000313" key="6">
    <source>
        <dbReference type="Proteomes" id="UP000076842"/>
    </source>
</evidence>
<proteinExistence type="predicted"/>
<evidence type="ECO:0000259" key="4">
    <source>
        <dbReference type="Pfam" id="PF23317"/>
    </source>
</evidence>
<feature type="region of interest" description="Disordered" evidence="1">
    <location>
        <begin position="621"/>
        <end position="675"/>
    </location>
</feature>
<name>A0A165IS08_9BASI</name>
<dbReference type="AlphaFoldDB" id="A0A165IS08"/>
<dbReference type="OrthoDB" id="2373987at2759"/>
<organism evidence="5 6">
    <name type="scientific">Calocera cornea HHB12733</name>
    <dbReference type="NCBI Taxonomy" id="1353952"/>
    <lineage>
        <taxon>Eukaryota</taxon>
        <taxon>Fungi</taxon>
        <taxon>Dikarya</taxon>
        <taxon>Basidiomycota</taxon>
        <taxon>Agaricomycotina</taxon>
        <taxon>Dacrymycetes</taxon>
        <taxon>Dacrymycetales</taxon>
        <taxon>Dacrymycetaceae</taxon>
        <taxon>Calocera</taxon>
    </lineage>
</organism>
<feature type="transmembrane region" description="Helical" evidence="2">
    <location>
        <begin position="385"/>
        <end position="404"/>
    </location>
</feature>
<evidence type="ECO:0000313" key="5">
    <source>
        <dbReference type="EMBL" id="KZT60904.1"/>
    </source>
</evidence>
<keyword evidence="2" id="KW-0812">Transmembrane</keyword>
<evidence type="ECO:0008006" key="7">
    <source>
        <dbReference type="Google" id="ProtNLM"/>
    </source>
</evidence>
<feature type="domain" description="Calcium channel YVC1-like C-terminal transmembrane" evidence="4">
    <location>
        <begin position="262"/>
        <end position="549"/>
    </location>
</feature>
<feature type="domain" description="YVC1 N-terminal linker helical" evidence="3">
    <location>
        <begin position="45"/>
        <end position="228"/>
    </location>
</feature>
<feature type="transmembrane region" description="Helical" evidence="2">
    <location>
        <begin position="527"/>
        <end position="546"/>
    </location>
</feature>
<feature type="transmembrane region" description="Helical" evidence="2">
    <location>
        <begin position="445"/>
        <end position="465"/>
    </location>
</feature>
<keyword evidence="2" id="KW-1133">Transmembrane helix</keyword>
<dbReference type="InParanoid" id="A0A165IS08"/>
<reference evidence="5 6" key="1">
    <citation type="journal article" date="2016" name="Mol. Biol. Evol.">
        <title>Comparative Genomics of Early-Diverging Mushroom-Forming Fungi Provides Insights into the Origins of Lignocellulose Decay Capabilities.</title>
        <authorList>
            <person name="Nagy L.G."/>
            <person name="Riley R."/>
            <person name="Tritt A."/>
            <person name="Adam C."/>
            <person name="Daum C."/>
            <person name="Floudas D."/>
            <person name="Sun H."/>
            <person name="Yadav J.S."/>
            <person name="Pangilinan J."/>
            <person name="Larsson K.H."/>
            <person name="Matsuura K."/>
            <person name="Barry K."/>
            <person name="Labutti K."/>
            <person name="Kuo R."/>
            <person name="Ohm R.A."/>
            <person name="Bhattacharya S.S."/>
            <person name="Shirouzu T."/>
            <person name="Yoshinaga Y."/>
            <person name="Martin F.M."/>
            <person name="Grigoriev I.V."/>
            <person name="Hibbett D.S."/>
        </authorList>
    </citation>
    <scope>NUCLEOTIDE SEQUENCE [LARGE SCALE GENOMIC DNA]</scope>
    <source>
        <strain evidence="5 6">HHB12733</strain>
    </source>
</reference>
<dbReference type="Pfam" id="PF23190">
    <property type="entry name" value="LHD_TRPY1"/>
    <property type="match status" value="1"/>
</dbReference>
<feature type="transmembrane region" description="Helical" evidence="2">
    <location>
        <begin position="353"/>
        <end position="378"/>
    </location>
</feature>
<sequence>MPRPDADADADLEDAGAHVPLLGSPLAGPGGLGLDAEDRSSVRVFPLLQKLRRDVEENIDTALSWTQLNAPDVNFAIVRPLVFKYEQLHNAALIYSLLLVRWHFVTLSTSDLAYSGVNTARASLCELLASKLVRGLAHRPMALAQVLTTSWSVLQGAPGQALARIGLVVGGKPEELEEPMNALEMGIFSQAKFFMSSPLVQGVVTEVWSGRILYSASSDRSLVADNYKMRQIQIYDARVAPFLDHYRLRVPRYRAIMEFLNYVVLLGLLCLCLANRDFERVNAYEAGFAIFAFGMVLDEYAASQEHGWKIYAANMWNTFDLTWVLMFLIYVVFRVRSLWMRDEHAADNAFDVLACSCVVLFPRVAFFLVANSVIILALRSMIKEYLFFISICMICFSGLLFTLWRLGAQKWRVGQIAWLMVQVWFGNTFLSFSQAESFHPIFGPVLMVIFAATVGLISTILISILSNTFARLNEYATEEFLFQYTISTLEGVKSDALFSYQPPFNVLAYFVLWPLSRFLSPRALHTINVFLIRTTALPILVVIGIYERYFAPRSSFLEARRNSGWASFFLPRQFKKIAFVEAFIGSNNNDLLTAVFQVLAPLGEPTLEEEEEEDRFDEIPIIQAPPPDPETPKSNTFPPQPPAPFPSLLRSPSSRSPSPGPRELNRRRVVSQAGAANSPLSRLFNRGTSVASANRRTEVDEELIEASHRVEKAVEMLRALPVAKLTEEVRELQERQARIESLLLSLTRGMRGEGAGPKGSM</sequence>
<feature type="transmembrane region" description="Helical" evidence="2">
    <location>
        <begin position="259"/>
        <end position="276"/>
    </location>
</feature>
<keyword evidence="2" id="KW-0472">Membrane</keyword>
<dbReference type="EMBL" id="KV423927">
    <property type="protein sequence ID" value="KZT60904.1"/>
    <property type="molecule type" value="Genomic_DNA"/>
</dbReference>
<evidence type="ECO:0000259" key="3">
    <source>
        <dbReference type="Pfam" id="PF23190"/>
    </source>
</evidence>
<gene>
    <name evidence="5" type="ORF">CALCODRAFT_553404</name>
</gene>
<keyword evidence="6" id="KW-1185">Reference proteome</keyword>
<feature type="transmembrane region" description="Helical" evidence="2">
    <location>
        <begin position="314"/>
        <end position="333"/>
    </location>
</feature>
<dbReference type="PANTHER" id="PTHR35859">
    <property type="entry name" value="NONSELECTIVE CATION CHANNEL PROTEIN"/>
    <property type="match status" value="1"/>
</dbReference>
<dbReference type="Proteomes" id="UP000076842">
    <property type="component" value="Unassembled WGS sequence"/>
</dbReference>
<evidence type="ECO:0000256" key="2">
    <source>
        <dbReference type="SAM" id="Phobius"/>
    </source>
</evidence>